<gene>
    <name evidence="1" type="ORF">S12H4_42551</name>
</gene>
<protein>
    <submittedName>
        <fullName evidence="1">Uncharacterized protein</fullName>
    </submittedName>
</protein>
<name>X1VVV9_9ZZZZ</name>
<reference evidence="1" key="1">
    <citation type="journal article" date="2014" name="Front. Microbiol.">
        <title>High frequency of phylogenetically diverse reductive dehalogenase-homologous genes in deep subseafloor sedimentary metagenomes.</title>
        <authorList>
            <person name="Kawai M."/>
            <person name="Futagami T."/>
            <person name="Toyoda A."/>
            <person name="Takaki Y."/>
            <person name="Nishi S."/>
            <person name="Hori S."/>
            <person name="Arai W."/>
            <person name="Tsubouchi T."/>
            <person name="Morono Y."/>
            <person name="Uchiyama I."/>
            <person name="Ito T."/>
            <person name="Fujiyama A."/>
            <person name="Inagaki F."/>
            <person name="Takami H."/>
        </authorList>
    </citation>
    <scope>NUCLEOTIDE SEQUENCE</scope>
    <source>
        <strain evidence="1">Expedition CK06-06</strain>
    </source>
</reference>
<dbReference type="AlphaFoldDB" id="X1VVV9"/>
<proteinExistence type="predicted"/>
<comment type="caution">
    <text evidence="1">The sequence shown here is derived from an EMBL/GenBank/DDBJ whole genome shotgun (WGS) entry which is preliminary data.</text>
</comment>
<evidence type="ECO:0000313" key="1">
    <source>
        <dbReference type="EMBL" id="GAJ14940.1"/>
    </source>
</evidence>
<accession>X1VVV9</accession>
<sequence length="54" mass="6513">MDRRVLVTFLKEHEGEWWTPYEIKKEFGCDVRTVKKTIRYVAGDVLNEGWRLDV</sequence>
<organism evidence="1">
    <name type="scientific">marine sediment metagenome</name>
    <dbReference type="NCBI Taxonomy" id="412755"/>
    <lineage>
        <taxon>unclassified sequences</taxon>
        <taxon>metagenomes</taxon>
        <taxon>ecological metagenomes</taxon>
    </lineage>
</organism>
<dbReference type="EMBL" id="BARW01026053">
    <property type="protein sequence ID" value="GAJ14940.1"/>
    <property type="molecule type" value="Genomic_DNA"/>
</dbReference>
<feature type="non-terminal residue" evidence="1">
    <location>
        <position position="54"/>
    </location>
</feature>